<reference evidence="1" key="1">
    <citation type="submission" date="2021-06" db="EMBL/GenBank/DDBJ databases">
        <authorList>
            <person name="Kallberg Y."/>
            <person name="Tangrot J."/>
            <person name="Rosling A."/>
        </authorList>
    </citation>
    <scope>NUCLEOTIDE SEQUENCE</scope>
    <source>
        <strain evidence="1">28 12/20/2015</strain>
    </source>
</reference>
<proteinExistence type="predicted"/>
<evidence type="ECO:0000313" key="1">
    <source>
        <dbReference type="EMBL" id="CAG8540460.1"/>
    </source>
</evidence>
<gene>
    <name evidence="1" type="ORF">SPELUC_LOCUS4781</name>
</gene>
<accession>A0ACA9LT84</accession>
<organism evidence="1 2">
    <name type="scientific">Cetraspora pellucida</name>
    <dbReference type="NCBI Taxonomy" id="1433469"/>
    <lineage>
        <taxon>Eukaryota</taxon>
        <taxon>Fungi</taxon>
        <taxon>Fungi incertae sedis</taxon>
        <taxon>Mucoromycota</taxon>
        <taxon>Glomeromycotina</taxon>
        <taxon>Glomeromycetes</taxon>
        <taxon>Diversisporales</taxon>
        <taxon>Gigasporaceae</taxon>
        <taxon>Cetraspora</taxon>
    </lineage>
</organism>
<name>A0ACA9LT84_9GLOM</name>
<dbReference type="Proteomes" id="UP000789366">
    <property type="component" value="Unassembled WGS sequence"/>
</dbReference>
<sequence length="80" mass="9257">MHTNKGKQKECIPEEVELEEIESFPSDNILTDDKGPKELENKFVKIESLAAPTNKNPTVEEQLNKIEKNRNLEEYQESVK</sequence>
<dbReference type="EMBL" id="CAJVPW010004423">
    <property type="protein sequence ID" value="CAG8540460.1"/>
    <property type="molecule type" value="Genomic_DNA"/>
</dbReference>
<evidence type="ECO:0000313" key="2">
    <source>
        <dbReference type="Proteomes" id="UP000789366"/>
    </source>
</evidence>
<keyword evidence="2" id="KW-1185">Reference proteome</keyword>
<comment type="caution">
    <text evidence="1">The sequence shown here is derived from an EMBL/GenBank/DDBJ whole genome shotgun (WGS) entry which is preliminary data.</text>
</comment>
<protein>
    <submittedName>
        <fullName evidence="1">467_t:CDS:1</fullName>
    </submittedName>
</protein>